<sequence length="67" mass="7072">MSSLSEPGVQLSMSNLQGSAPSSNPNPIQNPKPITDPKSVSFDEVSKLFNLPLSDAAESVGILLLYL</sequence>
<feature type="region of interest" description="Disordered" evidence="1">
    <location>
        <begin position="1"/>
        <end position="39"/>
    </location>
</feature>
<reference evidence="2 3" key="1">
    <citation type="journal article" date="2021" name="bioRxiv">
        <title>Chromosome-scale and haplotype-resolved genome assembly of a tetraploid potato cultivar.</title>
        <authorList>
            <person name="Sun H."/>
            <person name="Jiao W.-B."/>
            <person name="Krause K."/>
            <person name="Campoy J.A."/>
            <person name="Goel M."/>
            <person name="Folz-Donahue K."/>
            <person name="Kukat C."/>
            <person name="Huettel B."/>
            <person name="Schneeberger K."/>
        </authorList>
    </citation>
    <scope>NUCLEOTIDE SEQUENCE [LARGE SCALE GENOMIC DNA]</scope>
    <source>
        <strain evidence="2">SolTubOtavaFocal</strain>
        <tissue evidence="2">Leaves</tissue>
    </source>
</reference>
<organism evidence="2 3">
    <name type="scientific">Solanum tuberosum</name>
    <name type="common">Potato</name>
    <dbReference type="NCBI Taxonomy" id="4113"/>
    <lineage>
        <taxon>Eukaryota</taxon>
        <taxon>Viridiplantae</taxon>
        <taxon>Streptophyta</taxon>
        <taxon>Embryophyta</taxon>
        <taxon>Tracheophyta</taxon>
        <taxon>Spermatophyta</taxon>
        <taxon>Magnoliopsida</taxon>
        <taxon>eudicotyledons</taxon>
        <taxon>Gunneridae</taxon>
        <taxon>Pentapetalae</taxon>
        <taxon>asterids</taxon>
        <taxon>lamiids</taxon>
        <taxon>Solanales</taxon>
        <taxon>Solanaceae</taxon>
        <taxon>Solanoideae</taxon>
        <taxon>Solaneae</taxon>
        <taxon>Solanum</taxon>
    </lineage>
</organism>
<evidence type="ECO:0000313" key="3">
    <source>
        <dbReference type="Proteomes" id="UP000826656"/>
    </source>
</evidence>
<proteinExistence type="predicted"/>
<feature type="compositionally biased region" description="Polar residues" evidence="1">
    <location>
        <begin position="1"/>
        <end position="29"/>
    </location>
</feature>
<protein>
    <submittedName>
        <fullName evidence="2">Uncharacterized protein</fullName>
    </submittedName>
</protein>
<name>A0ABQ7W185_SOLTU</name>
<dbReference type="Proteomes" id="UP000826656">
    <property type="component" value="Unassembled WGS sequence"/>
</dbReference>
<evidence type="ECO:0000256" key="1">
    <source>
        <dbReference type="SAM" id="MobiDB-lite"/>
    </source>
</evidence>
<comment type="caution">
    <text evidence="2">The sequence shown here is derived from an EMBL/GenBank/DDBJ whole genome shotgun (WGS) entry which is preliminary data.</text>
</comment>
<accession>A0ABQ7W185</accession>
<evidence type="ECO:0000313" key="2">
    <source>
        <dbReference type="EMBL" id="KAH0774499.1"/>
    </source>
</evidence>
<dbReference type="EMBL" id="JAIVGD010000005">
    <property type="protein sequence ID" value="KAH0774499.1"/>
    <property type="molecule type" value="Genomic_DNA"/>
</dbReference>
<gene>
    <name evidence="2" type="ORF">KY290_011636</name>
</gene>
<keyword evidence="3" id="KW-1185">Reference proteome</keyword>